<evidence type="ECO:0000256" key="2">
    <source>
        <dbReference type="ARBA" id="ARBA00023130"/>
    </source>
</evidence>
<dbReference type="InterPro" id="IPR036179">
    <property type="entry name" value="Ig-like_dom_sf"/>
</dbReference>
<keyword evidence="4" id="KW-0393">Immunoglobulin domain</keyword>
<keyword evidence="5" id="KW-1279">T cell receptor</keyword>
<evidence type="ECO:0000256" key="4">
    <source>
        <dbReference type="ARBA" id="ARBA00023319"/>
    </source>
</evidence>
<protein>
    <submittedName>
        <fullName evidence="8">Unnamed protein product</fullName>
    </submittedName>
</protein>
<keyword evidence="1 6" id="KW-0732">Signal</keyword>
<feature type="domain" description="Ig-like" evidence="7">
    <location>
        <begin position="127"/>
        <end position="232"/>
    </location>
</feature>
<dbReference type="SMART" id="SM00409">
    <property type="entry name" value="IG"/>
    <property type="match status" value="2"/>
</dbReference>
<dbReference type="InterPro" id="IPR007110">
    <property type="entry name" value="Ig-like_dom"/>
</dbReference>
<dbReference type="PROSITE" id="PS50835">
    <property type="entry name" value="IG_LIKE"/>
    <property type="match status" value="2"/>
</dbReference>
<feature type="signal peptide" evidence="6">
    <location>
        <begin position="1"/>
        <end position="18"/>
    </location>
</feature>
<dbReference type="PANTHER" id="PTHR19367">
    <property type="entry name" value="T-CELL RECEPTOR ALPHA CHAIN V REGION"/>
    <property type="match status" value="1"/>
</dbReference>
<dbReference type="InterPro" id="IPR003599">
    <property type="entry name" value="Ig_sub"/>
</dbReference>
<name>A0AAV1GKD7_XYRNO</name>
<evidence type="ECO:0000256" key="3">
    <source>
        <dbReference type="ARBA" id="ARBA00023170"/>
    </source>
</evidence>
<evidence type="ECO:0000256" key="1">
    <source>
        <dbReference type="ARBA" id="ARBA00022729"/>
    </source>
</evidence>
<dbReference type="EMBL" id="OY660877">
    <property type="protein sequence ID" value="CAJ1073134.1"/>
    <property type="molecule type" value="Genomic_DNA"/>
</dbReference>
<keyword evidence="2" id="KW-1064">Adaptive immunity</keyword>
<gene>
    <name evidence="8" type="ORF">XNOV1_A018129</name>
</gene>
<reference evidence="8" key="1">
    <citation type="submission" date="2023-08" db="EMBL/GenBank/DDBJ databases">
        <authorList>
            <person name="Alioto T."/>
            <person name="Alioto T."/>
            <person name="Gomez Garrido J."/>
        </authorList>
    </citation>
    <scope>NUCLEOTIDE SEQUENCE</scope>
</reference>
<keyword evidence="9" id="KW-1185">Reference proteome</keyword>
<organism evidence="8 9">
    <name type="scientific">Xyrichtys novacula</name>
    <name type="common">Pearly razorfish</name>
    <name type="synonym">Hemipteronotus novacula</name>
    <dbReference type="NCBI Taxonomy" id="13765"/>
    <lineage>
        <taxon>Eukaryota</taxon>
        <taxon>Metazoa</taxon>
        <taxon>Chordata</taxon>
        <taxon>Craniata</taxon>
        <taxon>Vertebrata</taxon>
        <taxon>Euteleostomi</taxon>
        <taxon>Actinopterygii</taxon>
        <taxon>Neopterygii</taxon>
        <taxon>Teleostei</taxon>
        <taxon>Neoteleostei</taxon>
        <taxon>Acanthomorphata</taxon>
        <taxon>Eupercaria</taxon>
        <taxon>Labriformes</taxon>
        <taxon>Labridae</taxon>
        <taxon>Xyrichtys</taxon>
    </lineage>
</organism>
<evidence type="ECO:0000259" key="7">
    <source>
        <dbReference type="PROSITE" id="PS50835"/>
    </source>
</evidence>
<dbReference type="Gene3D" id="2.60.40.10">
    <property type="entry name" value="Immunoglobulins"/>
    <property type="match status" value="2"/>
</dbReference>
<dbReference type="SUPFAM" id="SSF48726">
    <property type="entry name" value="Immunoglobulin"/>
    <property type="match status" value="2"/>
</dbReference>
<dbReference type="Pfam" id="PF07686">
    <property type="entry name" value="V-set"/>
    <property type="match status" value="2"/>
</dbReference>
<dbReference type="InterPro" id="IPR051287">
    <property type="entry name" value="TCR_variable_region"/>
</dbReference>
<accession>A0AAV1GKD7</accession>
<dbReference type="GO" id="GO:0002250">
    <property type="term" value="P:adaptive immune response"/>
    <property type="evidence" value="ECO:0007669"/>
    <property type="project" value="UniProtKB-KW"/>
</dbReference>
<dbReference type="InterPro" id="IPR013783">
    <property type="entry name" value="Ig-like_fold"/>
</dbReference>
<evidence type="ECO:0000256" key="5">
    <source>
        <dbReference type="ARBA" id="ARBA00043266"/>
    </source>
</evidence>
<dbReference type="SMART" id="SM00406">
    <property type="entry name" value="IGv"/>
    <property type="match status" value="2"/>
</dbReference>
<proteinExistence type="predicted"/>
<evidence type="ECO:0000256" key="6">
    <source>
        <dbReference type="SAM" id="SignalP"/>
    </source>
</evidence>
<feature type="chain" id="PRO_5043942657" evidence="6">
    <location>
        <begin position="19"/>
        <end position="235"/>
    </location>
</feature>
<evidence type="ECO:0000313" key="8">
    <source>
        <dbReference type="EMBL" id="CAJ1073134.1"/>
    </source>
</evidence>
<keyword evidence="5" id="KW-0391">Immunity</keyword>
<feature type="domain" description="Ig-like" evidence="7">
    <location>
        <begin position="4"/>
        <end position="101"/>
    </location>
</feature>
<dbReference type="PANTHER" id="PTHR19367:SF18">
    <property type="entry name" value="T CELL RECEPTOR ALPHA VARIABLE 16"/>
    <property type="match status" value="1"/>
</dbReference>
<evidence type="ECO:0000313" key="9">
    <source>
        <dbReference type="Proteomes" id="UP001178508"/>
    </source>
</evidence>
<dbReference type="InterPro" id="IPR013106">
    <property type="entry name" value="Ig_V-set"/>
</dbReference>
<dbReference type="GO" id="GO:0042101">
    <property type="term" value="C:T cell receptor complex"/>
    <property type="evidence" value="ECO:0007669"/>
    <property type="project" value="UniProtKB-KW"/>
</dbReference>
<dbReference type="AlphaFoldDB" id="A0AAV1GKD7"/>
<keyword evidence="3" id="KW-0675">Receptor</keyword>
<sequence>MKLPLLWMMIISFHTGSSEDLLQTLRETVLVSEGNNVNLSCKYSGSVYNLYWYQQKSSSFPHLLIEESSERTEKLSLNHNKDSKEFHLQISSAAVTDSAVGPHHLIEMDHWLWIILAALFFECKGEDSVTQREGEIYAFEGHTVTLNCTFETSYGNPTLFWYRQDLEDSPKYMLKSYYGTVENAPEFNKDRFIAATNGKLFPLEIQNLHLSDSAVYYCALRPTVTGNTKTLYKNH</sequence>
<dbReference type="Proteomes" id="UP001178508">
    <property type="component" value="Chromosome 14"/>
</dbReference>